<dbReference type="Proteomes" id="UP000253868">
    <property type="component" value="Chromosome"/>
</dbReference>
<dbReference type="KEGG" id="spad:DVK44_31925"/>
<dbReference type="PANTHER" id="PTHR35526">
    <property type="entry name" value="ANTI-SIGMA-F FACTOR RSBW-RELATED"/>
    <property type="match status" value="1"/>
</dbReference>
<proteinExistence type="predicted"/>
<dbReference type="SUPFAM" id="SSF55874">
    <property type="entry name" value="ATPase domain of HSP90 chaperone/DNA topoisomerase II/histidine kinase"/>
    <property type="match status" value="1"/>
</dbReference>
<dbReference type="Gene3D" id="3.30.565.10">
    <property type="entry name" value="Histidine kinase-like ATPase, C-terminal domain"/>
    <property type="match status" value="1"/>
</dbReference>
<dbReference type="Pfam" id="PF13581">
    <property type="entry name" value="HATPase_c_2"/>
    <property type="match status" value="1"/>
</dbReference>
<organism evidence="3 4">
    <name type="scientific">Streptomyces paludis</name>
    <dbReference type="NCBI Taxonomy" id="2282738"/>
    <lineage>
        <taxon>Bacteria</taxon>
        <taxon>Bacillati</taxon>
        <taxon>Actinomycetota</taxon>
        <taxon>Actinomycetes</taxon>
        <taxon>Kitasatosporales</taxon>
        <taxon>Streptomycetaceae</taxon>
        <taxon>Streptomyces</taxon>
    </lineage>
</organism>
<protein>
    <submittedName>
        <fullName evidence="3">ATP-binding protein</fullName>
    </submittedName>
</protein>
<keyword evidence="3" id="KW-0067">ATP-binding</keyword>
<reference evidence="4" key="1">
    <citation type="submission" date="2018-07" db="EMBL/GenBank/DDBJ databases">
        <authorList>
            <person name="Zhao J."/>
        </authorList>
    </citation>
    <scope>NUCLEOTIDE SEQUENCE [LARGE SCALE GENOMIC DNA]</scope>
    <source>
        <strain evidence="4">GSSD-12</strain>
    </source>
</reference>
<keyword evidence="4" id="KW-1185">Reference proteome</keyword>
<evidence type="ECO:0000313" key="4">
    <source>
        <dbReference type="Proteomes" id="UP000253868"/>
    </source>
</evidence>
<dbReference type="OrthoDB" id="3852548at2"/>
<keyword evidence="3" id="KW-0547">Nucleotide-binding</keyword>
<keyword evidence="1" id="KW-0808">Transferase</keyword>
<evidence type="ECO:0000256" key="1">
    <source>
        <dbReference type="ARBA" id="ARBA00022527"/>
    </source>
</evidence>
<dbReference type="InterPro" id="IPR036890">
    <property type="entry name" value="HATPase_C_sf"/>
</dbReference>
<keyword evidence="1" id="KW-0723">Serine/threonine-protein kinase</keyword>
<dbReference type="EMBL" id="CP031194">
    <property type="protein sequence ID" value="AXG81558.1"/>
    <property type="molecule type" value="Genomic_DNA"/>
</dbReference>
<dbReference type="CDD" id="cd16936">
    <property type="entry name" value="HATPase_RsbW-like"/>
    <property type="match status" value="1"/>
</dbReference>
<evidence type="ECO:0000259" key="2">
    <source>
        <dbReference type="Pfam" id="PF13581"/>
    </source>
</evidence>
<keyword evidence="1" id="KW-0418">Kinase</keyword>
<dbReference type="InterPro" id="IPR050267">
    <property type="entry name" value="Anti-sigma-factor_SerPK"/>
</dbReference>
<feature type="domain" description="Histidine kinase/HSP90-like ATPase" evidence="2">
    <location>
        <begin position="14"/>
        <end position="122"/>
    </location>
</feature>
<dbReference type="AlphaFoldDB" id="A0A345HXY4"/>
<dbReference type="RefSeq" id="WP_114664099.1">
    <property type="nucleotide sequence ID" value="NZ_CP031194.1"/>
</dbReference>
<dbReference type="GO" id="GO:0005524">
    <property type="term" value="F:ATP binding"/>
    <property type="evidence" value="ECO:0007669"/>
    <property type="project" value="UniProtKB-KW"/>
</dbReference>
<dbReference type="InterPro" id="IPR003594">
    <property type="entry name" value="HATPase_dom"/>
</dbReference>
<name>A0A345HXY4_9ACTN</name>
<accession>A0A345HXY4</accession>
<gene>
    <name evidence="3" type="ORF">DVK44_31925</name>
</gene>
<evidence type="ECO:0000313" key="3">
    <source>
        <dbReference type="EMBL" id="AXG81558.1"/>
    </source>
</evidence>
<sequence length="153" mass="16219">MTVPLGCHYVVESPASAERVPTLRRIVSARLRFWGLGPHAVGPVCAGLGELVTNVHRHVGDGARCVIELRWTGRHLTVSVEDEGPRLPRLLTAGGGGLAHVAALSDSWGTCATERGKVVWFTRSVEAPQGVPSLPRTPLTAVSAVRRLPLPAG</sequence>
<dbReference type="GO" id="GO:0004674">
    <property type="term" value="F:protein serine/threonine kinase activity"/>
    <property type="evidence" value="ECO:0007669"/>
    <property type="project" value="UniProtKB-KW"/>
</dbReference>
<dbReference type="PANTHER" id="PTHR35526:SF3">
    <property type="entry name" value="ANTI-SIGMA-F FACTOR RSBW"/>
    <property type="match status" value="1"/>
</dbReference>